<reference evidence="6 7" key="1">
    <citation type="submission" date="2019-12" db="EMBL/GenBank/DDBJ databases">
        <title>Genomic-based taxomic classification of the family Erythrobacteraceae.</title>
        <authorList>
            <person name="Xu L."/>
        </authorList>
    </citation>
    <scope>NUCLEOTIDE SEQUENCE [LARGE SCALE GENOMIC DNA]</scope>
    <source>
        <strain evidence="6 7">JCM 16677</strain>
    </source>
</reference>
<feature type="domain" description="OmpR/PhoB-type" evidence="4">
    <location>
        <begin position="10"/>
        <end position="108"/>
    </location>
</feature>
<organism evidence="6 7">
    <name type="scientific">Parerythrobacter jejuensis</name>
    <dbReference type="NCBI Taxonomy" id="795812"/>
    <lineage>
        <taxon>Bacteria</taxon>
        <taxon>Pseudomonadati</taxon>
        <taxon>Pseudomonadota</taxon>
        <taxon>Alphaproteobacteria</taxon>
        <taxon>Sphingomonadales</taxon>
        <taxon>Erythrobacteraceae</taxon>
        <taxon>Parerythrobacter</taxon>
    </lineage>
</organism>
<dbReference type="Gene3D" id="1.10.10.10">
    <property type="entry name" value="Winged helix-like DNA-binding domain superfamily/Winged helix DNA-binding domain"/>
    <property type="match status" value="1"/>
</dbReference>
<dbReference type="SMART" id="SM00862">
    <property type="entry name" value="Trans_reg_C"/>
    <property type="match status" value="1"/>
</dbReference>
<dbReference type="InterPro" id="IPR016032">
    <property type="entry name" value="Sig_transdc_resp-reg_C-effctor"/>
</dbReference>
<proteinExistence type="predicted"/>
<evidence type="ECO:0000256" key="1">
    <source>
        <dbReference type="ARBA" id="ARBA00023125"/>
    </source>
</evidence>
<keyword evidence="1 2" id="KW-0238">DNA-binding</keyword>
<dbReference type="AlphaFoldDB" id="A0A845AV44"/>
<dbReference type="Pfam" id="PF00486">
    <property type="entry name" value="Trans_reg_C"/>
    <property type="match status" value="1"/>
</dbReference>
<dbReference type="SUPFAM" id="SSF46894">
    <property type="entry name" value="C-terminal effector domain of the bipartite response regulators"/>
    <property type="match status" value="1"/>
</dbReference>
<gene>
    <name evidence="5" type="ORF">GRI94_01075</name>
    <name evidence="6" type="ORF">GRI94_15165</name>
</gene>
<feature type="region of interest" description="Disordered" evidence="3">
    <location>
        <begin position="132"/>
        <end position="159"/>
    </location>
</feature>
<dbReference type="GO" id="GO:0006355">
    <property type="term" value="P:regulation of DNA-templated transcription"/>
    <property type="evidence" value="ECO:0007669"/>
    <property type="project" value="InterPro"/>
</dbReference>
<dbReference type="Proteomes" id="UP000446786">
    <property type="component" value="Unassembled WGS sequence"/>
</dbReference>
<sequence>MVTGTGDVLPRQIGVGPLTLDLFHRDAQIGTRWLGLFPREFALLWRLAESPGQRLDRMTLLADVWRLDHDPETNRLEVHVARLRAKLHDYRLAGIIVTDPAGGYRLESEVTWPGHSTTSFQDEGLDSYLRIGNDPAKADSGDGTDDIPHQRAGINHPRR</sequence>
<evidence type="ECO:0000313" key="5">
    <source>
        <dbReference type="EMBL" id="MXP30407.1"/>
    </source>
</evidence>
<evidence type="ECO:0000259" key="4">
    <source>
        <dbReference type="PROSITE" id="PS51755"/>
    </source>
</evidence>
<accession>A0A845AV44</accession>
<protein>
    <recommendedName>
        <fullName evidence="4">OmpR/PhoB-type domain-containing protein</fullName>
    </recommendedName>
</protein>
<dbReference type="CDD" id="cd00383">
    <property type="entry name" value="trans_reg_C"/>
    <property type="match status" value="1"/>
</dbReference>
<dbReference type="PROSITE" id="PS51755">
    <property type="entry name" value="OMPR_PHOB"/>
    <property type="match status" value="1"/>
</dbReference>
<evidence type="ECO:0000313" key="7">
    <source>
        <dbReference type="Proteomes" id="UP000446786"/>
    </source>
</evidence>
<dbReference type="OrthoDB" id="7595335at2"/>
<dbReference type="EMBL" id="WTYE01000001">
    <property type="protein sequence ID" value="MXP30407.1"/>
    <property type="molecule type" value="Genomic_DNA"/>
</dbReference>
<keyword evidence="7" id="KW-1185">Reference proteome</keyword>
<dbReference type="GO" id="GO:0003677">
    <property type="term" value="F:DNA binding"/>
    <property type="evidence" value="ECO:0007669"/>
    <property type="project" value="UniProtKB-UniRule"/>
</dbReference>
<evidence type="ECO:0000313" key="6">
    <source>
        <dbReference type="EMBL" id="MXP33167.1"/>
    </source>
</evidence>
<feature type="DNA-binding region" description="OmpR/PhoB-type" evidence="2">
    <location>
        <begin position="10"/>
        <end position="108"/>
    </location>
</feature>
<evidence type="ECO:0000256" key="3">
    <source>
        <dbReference type="SAM" id="MobiDB-lite"/>
    </source>
</evidence>
<dbReference type="EMBL" id="WTYE01000001">
    <property type="protein sequence ID" value="MXP33167.1"/>
    <property type="molecule type" value="Genomic_DNA"/>
</dbReference>
<dbReference type="InterPro" id="IPR036388">
    <property type="entry name" value="WH-like_DNA-bd_sf"/>
</dbReference>
<dbReference type="GO" id="GO:0000160">
    <property type="term" value="P:phosphorelay signal transduction system"/>
    <property type="evidence" value="ECO:0007669"/>
    <property type="project" value="InterPro"/>
</dbReference>
<name>A0A845AV44_9SPHN</name>
<comment type="caution">
    <text evidence="6">The sequence shown here is derived from an EMBL/GenBank/DDBJ whole genome shotgun (WGS) entry which is preliminary data.</text>
</comment>
<evidence type="ECO:0000256" key="2">
    <source>
        <dbReference type="PROSITE-ProRule" id="PRU01091"/>
    </source>
</evidence>
<dbReference type="InterPro" id="IPR001867">
    <property type="entry name" value="OmpR/PhoB-type_DNA-bd"/>
</dbReference>